<comment type="caution">
    <text evidence="1">The sequence shown here is derived from an EMBL/GenBank/DDBJ whole genome shotgun (WGS) entry which is preliminary data.</text>
</comment>
<proteinExistence type="predicted"/>
<gene>
    <name evidence="1" type="ORF">E2C01_019472</name>
</gene>
<dbReference type="Proteomes" id="UP000324222">
    <property type="component" value="Unassembled WGS sequence"/>
</dbReference>
<accession>A0A5B7DZ27</accession>
<sequence length="74" mass="8036">MEDVRVCREDVEHTTSLFPCLVKQCLHTCGETVIPCGRSCELLATVMLAALPTTCEGLVAEMLALAPDDTWIKG</sequence>
<dbReference type="AlphaFoldDB" id="A0A5B7DZ27"/>
<organism evidence="1 2">
    <name type="scientific">Portunus trituberculatus</name>
    <name type="common">Swimming crab</name>
    <name type="synonym">Neptunus trituberculatus</name>
    <dbReference type="NCBI Taxonomy" id="210409"/>
    <lineage>
        <taxon>Eukaryota</taxon>
        <taxon>Metazoa</taxon>
        <taxon>Ecdysozoa</taxon>
        <taxon>Arthropoda</taxon>
        <taxon>Crustacea</taxon>
        <taxon>Multicrustacea</taxon>
        <taxon>Malacostraca</taxon>
        <taxon>Eumalacostraca</taxon>
        <taxon>Eucarida</taxon>
        <taxon>Decapoda</taxon>
        <taxon>Pleocyemata</taxon>
        <taxon>Brachyura</taxon>
        <taxon>Eubrachyura</taxon>
        <taxon>Portunoidea</taxon>
        <taxon>Portunidae</taxon>
        <taxon>Portuninae</taxon>
        <taxon>Portunus</taxon>
    </lineage>
</organism>
<evidence type="ECO:0000313" key="2">
    <source>
        <dbReference type="Proteomes" id="UP000324222"/>
    </source>
</evidence>
<dbReference type="EMBL" id="VSRR010001587">
    <property type="protein sequence ID" value="MPC26337.1"/>
    <property type="molecule type" value="Genomic_DNA"/>
</dbReference>
<reference evidence="1 2" key="1">
    <citation type="submission" date="2019-05" db="EMBL/GenBank/DDBJ databases">
        <title>Another draft genome of Portunus trituberculatus and its Hox gene families provides insights of decapod evolution.</title>
        <authorList>
            <person name="Jeong J.-H."/>
            <person name="Song I."/>
            <person name="Kim S."/>
            <person name="Choi T."/>
            <person name="Kim D."/>
            <person name="Ryu S."/>
            <person name="Kim W."/>
        </authorList>
    </citation>
    <scope>NUCLEOTIDE SEQUENCE [LARGE SCALE GENOMIC DNA]</scope>
    <source>
        <tissue evidence="1">Muscle</tissue>
    </source>
</reference>
<keyword evidence="2" id="KW-1185">Reference proteome</keyword>
<name>A0A5B7DZ27_PORTR</name>
<protein>
    <submittedName>
        <fullName evidence="1">Uncharacterized protein</fullName>
    </submittedName>
</protein>
<evidence type="ECO:0000313" key="1">
    <source>
        <dbReference type="EMBL" id="MPC26337.1"/>
    </source>
</evidence>